<dbReference type="InterPro" id="IPR000719">
    <property type="entry name" value="Prot_kinase_dom"/>
</dbReference>
<dbReference type="PANTHER" id="PTHR38248">
    <property type="entry name" value="FUNK1 6"/>
    <property type="match status" value="1"/>
</dbReference>
<dbReference type="HOGENOM" id="CLU_006410_5_1_1"/>
<dbReference type="Proteomes" id="UP000027073">
    <property type="component" value="Unassembled WGS sequence"/>
</dbReference>
<dbReference type="InterPro" id="IPR008266">
    <property type="entry name" value="Tyr_kinase_AS"/>
</dbReference>
<feature type="compositionally biased region" description="Basic and acidic residues" evidence="1">
    <location>
        <begin position="496"/>
        <end position="511"/>
    </location>
</feature>
<evidence type="ECO:0000259" key="2">
    <source>
        <dbReference type="PROSITE" id="PS50011"/>
    </source>
</evidence>
<protein>
    <recommendedName>
        <fullName evidence="2">Protein kinase domain-containing protein</fullName>
    </recommendedName>
</protein>
<dbReference type="SUPFAM" id="SSF56112">
    <property type="entry name" value="Protein kinase-like (PK-like)"/>
    <property type="match status" value="1"/>
</dbReference>
<dbReference type="AlphaFoldDB" id="A0A067NWW3"/>
<dbReference type="Gene3D" id="1.10.510.10">
    <property type="entry name" value="Transferase(Phosphotransferase) domain 1"/>
    <property type="match status" value="1"/>
</dbReference>
<proteinExistence type="predicted"/>
<feature type="domain" description="Protein kinase" evidence="2">
    <location>
        <begin position="86"/>
        <end position="465"/>
    </location>
</feature>
<feature type="region of interest" description="Disordered" evidence="1">
    <location>
        <begin position="496"/>
        <end position="564"/>
    </location>
</feature>
<dbReference type="EMBL" id="KL198004">
    <property type="protein sequence ID" value="KDQ32563.1"/>
    <property type="molecule type" value="Genomic_DNA"/>
</dbReference>
<name>A0A067NWW3_PLEO1</name>
<evidence type="ECO:0000313" key="3">
    <source>
        <dbReference type="EMBL" id="KDQ32563.1"/>
    </source>
</evidence>
<dbReference type="Pfam" id="PF17667">
    <property type="entry name" value="Pkinase_fungal"/>
    <property type="match status" value="2"/>
</dbReference>
<dbReference type="VEuPathDB" id="FungiDB:PLEOSDRAFT_21209"/>
<gene>
    <name evidence="3" type="ORF">PLEOSDRAFT_21209</name>
</gene>
<feature type="region of interest" description="Disordered" evidence="1">
    <location>
        <begin position="448"/>
        <end position="478"/>
    </location>
</feature>
<dbReference type="InParanoid" id="A0A067NWW3"/>
<evidence type="ECO:0000313" key="4">
    <source>
        <dbReference type="Proteomes" id="UP000027073"/>
    </source>
</evidence>
<dbReference type="PANTHER" id="PTHR38248:SF2">
    <property type="entry name" value="FUNK1 11"/>
    <property type="match status" value="1"/>
</dbReference>
<sequence>MIELFNDDEDDAPFEDDSYEAKRTRGQLAAYVVDLCARQHRTHLFIVYIYYPYARFIRFDRSGALVSERFDFTDDCTPLIRFFSRFSKMTQAGRGYDPTVQVADELETKLAHERLSEWAPNPRYERPVFKMEVHDDREQAGGKRPNKPRPRKFLVWGSFADPDLPLGRATRGYPALEVTDGVENAPKDAPIMFLKEQWRSTALRQEIDILRDLNDKGVEHVPTLICGGVLPGQVTQTGLYATGRSGEKEIAERAHVRFVVLEVGRPLERFSSSKEMFKAVYDAFQGIQAFEKCNLLHRDVSGGNILLLSNGGLLIDWDMAAKADGEEHGTTSGTWDFMSIDLLGSTGLPHKVSDDLESFLWVVLYYGLLYLPHNKVDELEKIIHVIFEEYTNYGEAKGGQGKCLAVTAGRHIGFNACPPLEFANEPLTRFVHTILRLLMDYGQREAGARRRLKPPSILSDRPDYLSSLPPPPTQKQRQDDMELIFKLALDLPWPTDDKSRLNRVKNPKDDQAGIEPGESNKRKNTTQNVPVEDTEDRQAKKAKRSAGDKTLTKALNAADGSRDP</sequence>
<dbReference type="InterPro" id="IPR040976">
    <property type="entry name" value="Pkinase_fungal"/>
</dbReference>
<evidence type="ECO:0000256" key="1">
    <source>
        <dbReference type="SAM" id="MobiDB-lite"/>
    </source>
</evidence>
<dbReference type="PROSITE" id="PS00109">
    <property type="entry name" value="PROTEIN_KINASE_TYR"/>
    <property type="match status" value="1"/>
</dbReference>
<organism evidence="3 4">
    <name type="scientific">Pleurotus ostreatus (strain PC15)</name>
    <name type="common">Oyster mushroom</name>
    <dbReference type="NCBI Taxonomy" id="1137138"/>
    <lineage>
        <taxon>Eukaryota</taxon>
        <taxon>Fungi</taxon>
        <taxon>Dikarya</taxon>
        <taxon>Basidiomycota</taxon>
        <taxon>Agaricomycotina</taxon>
        <taxon>Agaricomycetes</taxon>
        <taxon>Agaricomycetidae</taxon>
        <taxon>Agaricales</taxon>
        <taxon>Pleurotineae</taxon>
        <taxon>Pleurotaceae</taxon>
        <taxon>Pleurotus</taxon>
    </lineage>
</organism>
<dbReference type="GO" id="GO:0005524">
    <property type="term" value="F:ATP binding"/>
    <property type="evidence" value="ECO:0007669"/>
    <property type="project" value="InterPro"/>
</dbReference>
<dbReference type="GO" id="GO:0004672">
    <property type="term" value="F:protein kinase activity"/>
    <property type="evidence" value="ECO:0007669"/>
    <property type="project" value="InterPro"/>
</dbReference>
<accession>A0A067NWW3</accession>
<dbReference type="PROSITE" id="PS50011">
    <property type="entry name" value="PROTEIN_KINASE_DOM"/>
    <property type="match status" value="1"/>
</dbReference>
<reference evidence="4" key="1">
    <citation type="journal article" date="2014" name="Proc. Natl. Acad. Sci. U.S.A.">
        <title>Extensive sampling of basidiomycete genomes demonstrates inadequacy of the white-rot/brown-rot paradigm for wood decay fungi.</title>
        <authorList>
            <person name="Riley R."/>
            <person name="Salamov A.A."/>
            <person name="Brown D.W."/>
            <person name="Nagy L.G."/>
            <person name="Floudas D."/>
            <person name="Held B.W."/>
            <person name="Levasseur A."/>
            <person name="Lombard V."/>
            <person name="Morin E."/>
            <person name="Otillar R."/>
            <person name="Lindquist E.A."/>
            <person name="Sun H."/>
            <person name="LaButti K.M."/>
            <person name="Schmutz J."/>
            <person name="Jabbour D."/>
            <person name="Luo H."/>
            <person name="Baker S.E."/>
            <person name="Pisabarro A.G."/>
            <person name="Walton J.D."/>
            <person name="Blanchette R.A."/>
            <person name="Henrissat B."/>
            <person name="Martin F."/>
            <person name="Cullen D."/>
            <person name="Hibbett D.S."/>
            <person name="Grigoriev I.V."/>
        </authorList>
    </citation>
    <scope>NUCLEOTIDE SEQUENCE [LARGE SCALE GENOMIC DNA]</scope>
    <source>
        <strain evidence="4">PC15</strain>
    </source>
</reference>
<dbReference type="InterPro" id="IPR011009">
    <property type="entry name" value="Kinase-like_dom_sf"/>
</dbReference>